<evidence type="ECO:0000313" key="2">
    <source>
        <dbReference type="EMBL" id="RCW38584.1"/>
    </source>
</evidence>
<evidence type="ECO:0000256" key="1">
    <source>
        <dbReference type="SAM" id="SignalP"/>
    </source>
</evidence>
<feature type="signal peptide" evidence="1">
    <location>
        <begin position="1"/>
        <end position="24"/>
    </location>
</feature>
<keyword evidence="3" id="KW-1185">Reference proteome</keyword>
<evidence type="ECO:0008006" key="4">
    <source>
        <dbReference type="Google" id="ProtNLM"/>
    </source>
</evidence>
<dbReference type="RefSeq" id="WP_258861556.1">
    <property type="nucleotide sequence ID" value="NZ_QPIZ01000003.1"/>
</dbReference>
<name>A0A368VFY4_9BACT</name>
<organism evidence="2 3">
    <name type="scientific">Marinilabilia salmonicolor</name>
    <dbReference type="NCBI Taxonomy" id="989"/>
    <lineage>
        <taxon>Bacteria</taxon>
        <taxon>Pseudomonadati</taxon>
        <taxon>Bacteroidota</taxon>
        <taxon>Bacteroidia</taxon>
        <taxon>Marinilabiliales</taxon>
        <taxon>Marinilabiliaceae</taxon>
        <taxon>Marinilabilia</taxon>
    </lineage>
</organism>
<proteinExistence type="predicted"/>
<dbReference type="Gene3D" id="3.40.50.1110">
    <property type="entry name" value="SGNH hydrolase"/>
    <property type="match status" value="1"/>
</dbReference>
<dbReference type="SUPFAM" id="SSF52266">
    <property type="entry name" value="SGNH hydrolase"/>
    <property type="match status" value="1"/>
</dbReference>
<keyword evidence="1" id="KW-0732">Signal</keyword>
<dbReference type="AlphaFoldDB" id="A0A368VFY4"/>
<gene>
    <name evidence="2" type="ORF">DFO77_10349</name>
</gene>
<evidence type="ECO:0000313" key="3">
    <source>
        <dbReference type="Proteomes" id="UP000252733"/>
    </source>
</evidence>
<feature type="chain" id="PRO_5017050026" description="GDSL-like lipase/acylhydrolase family protein" evidence="1">
    <location>
        <begin position="25"/>
        <end position="453"/>
    </location>
</feature>
<accession>A0A368VFY4</accession>
<reference evidence="2 3" key="1">
    <citation type="submission" date="2018-07" db="EMBL/GenBank/DDBJ databases">
        <title>Freshwater and sediment microbial communities from various areas in North America, analyzing microbe dynamics in response to fracking.</title>
        <authorList>
            <person name="Lamendella R."/>
        </authorList>
    </citation>
    <scope>NUCLEOTIDE SEQUENCE [LARGE SCALE GENOMIC DNA]</scope>
    <source>
        <strain evidence="2 3">160A</strain>
    </source>
</reference>
<comment type="caution">
    <text evidence="2">The sequence shown here is derived from an EMBL/GenBank/DDBJ whole genome shotgun (WGS) entry which is preliminary data.</text>
</comment>
<dbReference type="PROSITE" id="PS51257">
    <property type="entry name" value="PROKAR_LIPOPROTEIN"/>
    <property type="match status" value="1"/>
</dbReference>
<sequence length="453" mass="47786">MKMINKLLYFALAITFLSSCDQEADVPTPKSGEADFSVFVSLGDSYSAGYTDGALSRDGQESAFTTLMAANLSGLGNEGFSVPFLPAETSVGSSLEGKMELQVTQSGLAPVTTEGNPELLTDPSTWINDGAPYHNVGIPGARSYHLVAPQYGDYTLGAGNFNPFYARFATAPGVSTALSDALSLNPTFFSLWIGGNDVLGYALAGGEGESAGMGGDDITPAGVFGQSYDLMLSSLTGQGAKGVIATVPDIDRIPFFNTVLPGMLELTAEQAAALNAGYQQYNDAAVQYNLEKITFTEGANYFVVEDEDHPLGMRQIETDEKILLTARTNITAAGWGSQSPVPQEYVLDKAELTAISEATEAFNGVIRDRAGQFDLALVETNDLLGATAEGLMVNGISYNNAYITGGVFSLDGIHVTARGSAILANEFIDAVNEKYGSTIPHVVVNNQDGIIFP</sequence>
<dbReference type="Proteomes" id="UP000252733">
    <property type="component" value="Unassembled WGS sequence"/>
</dbReference>
<dbReference type="InterPro" id="IPR036514">
    <property type="entry name" value="SGNH_hydro_sf"/>
</dbReference>
<dbReference type="GO" id="GO:0016788">
    <property type="term" value="F:hydrolase activity, acting on ester bonds"/>
    <property type="evidence" value="ECO:0007669"/>
    <property type="project" value="UniProtKB-ARBA"/>
</dbReference>
<dbReference type="EMBL" id="QPIZ01000003">
    <property type="protein sequence ID" value="RCW38584.1"/>
    <property type="molecule type" value="Genomic_DNA"/>
</dbReference>
<protein>
    <recommendedName>
        <fullName evidence="4">GDSL-like lipase/acylhydrolase family protein</fullName>
    </recommendedName>
</protein>